<gene>
    <name evidence="1" type="ORF">HZS80_08320</name>
</gene>
<accession>A0A7Z0LSF4</accession>
<keyword evidence="2" id="KW-1185">Reference proteome</keyword>
<evidence type="ECO:0000313" key="1">
    <source>
        <dbReference type="EMBL" id="NYS77721.1"/>
    </source>
</evidence>
<dbReference type="InterPro" id="IPR052949">
    <property type="entry name" value="PA_immunity-related"/>
</dbReference>
<evidence type="ECO:0000313" key="2">
    <source>
        <dbReference type="Proteomes" id="UP000526892"/>
    </source>
</evidence>
<dbReference type="SUPFAM" id="SSF141571">
    <property type="entry name" value="Pentapeptide repeat-like"/>
    <property type="match status" value="1"/>
</dbReference>
<reference evidence="1 2" key="1">
    <citation type="journal article" date="2003" name="Extremophiles">
        <title>Halomonas glaciei sp. nov. isolated from fast ice of Adelie Land, Antarctica.</title>
        <authorList>
            <person name="Reddy G.S."/>
            <person name="Raghavan P.U."/>
            <person name="Sarita N.B."/>
            <person name="Prakash J.S."/>
            <person name="Nagesh N."/>
            <person name="Delille D."/>
            <person name="Shivaji S."/>
        </authorList>
    </citation>
    <scope>NUCLEOTIDE SEQUENCE [LARGE SCALE GENOMIC DNA]</scope>
    <source>
        <strain evidence="1 2">DD39</strain>
    </source>
</reference>
<dbReference type="RefSeq" id="WP_179915772.1">
    <property type="nucleotide sequence ID" value="NZ_JACCDE010000009.1"/>
</dbReference>
<dbReference type="Gene3D" id="2.160.20.80">
    <property type="entry name" value="E3 ubiquitin-protein ligase SopA"/>
    <property type="match status" value="1"/>
</dbReference>
<dbReference type="EMBL" id="JACCDE010000009">
    <property type="protein sequence ID" value="NYS77721.1"/>
    <property type="molecule type" value="Genomic_DNA"/>
</dbReference>
<sequence length="108" mass="12575">MELKGKSEYWSESFKDLDFSGVEIFSKGFDSCIFEKCNFSEATFNRCNFVDCEFANCNLSVVKMEYSKFSDVCFRDSKLIGVDWTKAAWPRLIFSSPVKFYNSIPEFN</sequence>
<dbReference type="PANTHER" id="PTHR42999">
    <property type="entry name" value="ANTIBIOTIC RESISTANCE PROTEIN MCBG"/>
    <property type="match status" value="1"/>
</dbReference>
<name>A0A7Z0LSF4_9GAMM</name>
<organism evidence="1 2">
    <name type="scientific">Vreelandella glaciei</name>
    <dbReference type="NCBI Taxonomy" id="186761"/>
    <lineage>
        <taxon>Bacteria</taxon>
        <taxon>Pseudomonadati</taxon>
        <taxon>Pseudomonadota</taxon>
        <taxon>Gammaproteobacteria</taxon>
        <taxon>Oceanospirillales</taxon>
        <taxon>Halomonadaceae</taxon>
        <taxon>Vreelandella</taxon>
    </lineage>
</organism>
<comment type="caution">
    <text evidence="1">The sequence shown here is derived from an EMBL/GenBank/DDBJ whole genome shotgun (WGS) entry which is preliminary data.</text>
</comment>
<dbReference type="Proteomes" id="UP000526892">
    <property type="component" value="Unassembled WGS sequence"/>
</dbReference>
<proteinExistence type="predicted"/>
<protein>
    <submittedName>
        <fullName evidence="1">Pentapeptide repeat-containing protein</fullName>
    </submittedName>
</protein>
<dbReference type="AlphaFoldDB" id="A0A7Z0LSF4"/>
<dbReference type="Pfam" id="PF13599">
    <property type="entry name" value="Pentapeptide_4"/>
    <property type="match status" value="1"/>
</dbReference>
<dbReference type="PANTHER" id="PTHR42999:SF1">
    <property type="entry name" value="PENTAPEPTIDE REPEAT-CONTAINING PROTEIN"/>
    <property type="match status" value="1"/>
</dbReference>
<dbReference type="InterPro" id="IPR001646">
    <property type="entry name" value="5peptide_repeat"/>
</dbReference>